<evidence type="ECO:0000313" key="2">
    <source>
        <dbReference type="EMBL" id="RAK23555.1"/>
    </source>
</evidence>
<feature type="domain" description="HRDC" evidence="1">
    <location>
        <begin position="72"/>
        <end position="145"/>
    </location>
</feature>
<dbReference type="SUPFAM" id="SSF47819">
    <property type="entry name" value="HRDC-like"/>
    <property type="match status" value="1"/>
</dbReference>
<evidence type="ECO:0000313" key="3">
    <source>
        <dbReference type="Proteomes" id="UP000249620"/>
    </source>
</evidence>
<accession>A0A327YUY5</accession>
<comment type="caution">
    <text evidence="2">The sequence shown here is derived from an EMBL/GenBank/DDBJ whole genome shotgun (WGS) entry which is preliminary data.</text>
</comment>
<evidence type="ECO:0000259" key="1">
    <source>
        <dbReference type="PROSITE" id="PS50967"/>
    </source>
</evidence>
<sequence length="145" mass="17086">MQVRVFSIRLDNAFLEYDQQQLNAFLNTVTFKKSSTQFMESNDAHWSVIVHFESEEQEKPQRLERKSYEDLNSKDKQVYGYLNQWRNEKAEALKLKKFMICHNSELIDLAMYKPSNLDELQQIKGFGKQKAEKFGEDVLAILNAV</sequence>
<protein>
    <submittedName>
        <fullName evidence="2">HRDC domain-containing protein</fullName>
    </submittedName>
</protein>
<dbReference type="Proteomes" id="UP000249620">
    <property type="component" value="Unassembled WGS sequence"/>
</dbReference>
<name>A0A327YUY5_9FLAO</name>
<dbReference type="OrthoDB" id="1269055at2"/>
<dbReference type="AlphaFoldDB" id="A0A327YUY5"/>
<dbReference type="PROSITE" id="PS50967">
    <property type="entry name" value="HRDC"/>
    <property type="match status" value="1"/>
</dbReference>
<proteinExistence type="predicted"/>
<dbReference type="InterPro" id="IPR002121">
    <property type="entry name" value="HRDC_dom"/>
</dbReference>
<dbReference type="GO" id="GO:0000166">
    <property type="term" value="F:nucleotide binding"/>
    <property type="evidence" value="ECO:0007669"/>
    <property type="project" value="InterPro"/>
</dbReference>
<keyword evidence="3" id="KW-1185">Reference proteome</keyword>
<dbReference type="Gene3D" id="1.10.150.80">
    <property type="entry name" value="HRDC domain"/>
    <property type="match status" value="1"/>
</dbReference>
<dbReference type="EMBL" id="QLMI01000003">
    <property type="protein sequence ID" value="RAK23555.1"/>
    <property type="molecule type" value="Genomic_DNA"/>
</dbReference>
<dbReference type="InterPro" id="IPR010997">
    <property type="entry name" value="HRDC-like_sf"/>
</dbReference>
<dbReference type="InterPro" id="IPR044876">
    <property type="entry name" value="HRDC_dom_sf"/>
</dbReference>
<dbReference type="RefSeq" id="WP_111566397.1">
    <property type="nucleotide sequence ID" value="NZ_QLMI01000003.1"/>
</dbReference>
<gene>
    <name evidence="2" type="ORF">B0I03_10320</name>
</gene>
<dbReference type="SMART" id="SM00341">
    <property type="entry name" value="HRDC"/>
    <property type="match status" value="1"/>
</dbReference>
<reference evidence="2 3" key="1">
    <citation type="submission" date="2018-06" db="EMBL/GenBank/DDBJ databases">
        <title>Genomic Encyclopedia of Type Strains, Phase III (KMG-III): the genomes of soil and plant-associated and newly described type strains.</title>
        <authorList>
            <person name="Whitman W."/>
        </authorList>
    </citation>
    <scope>NUCLEOTIDE SEQUENCE [LARGE SCALE GENOMIC DNA]</scope>
    <source>
        <strain evidence="2 3">CGMCC 1.12398</strain>
    </source>
</reference>
<dbReference type="GO" id="GO:0003676">
    <property type="term" value="F:nucleic acid binding"/>
    <property type="evidence" value="ECO:0007669"/>
    <property type="project" value="InterPro"/>
</dbReference>
<dbReference type="Pfam" id="PF00570">
    <property type="entry name" value="HRDC"/>
    <property type="match status" value="1"/>
</dbReference>
<organism evidence="2 3">
    <name type="scientific">Flavobacterium aquaticum</name>
    <dbReference type="NCBI Taxonomy" id="1236486"/>
    <lineage>
        <taxon>Bacteria</taxon>
        <taxon>Pseudomonadati</taxon>
        <taxon>Bacteroidota</taxon>
        <taxon>Flavobacteriia</taxon>
        <taxon>Flavobacteriales</taxon>
        <taxon>Flavobacteriaceae</taxon>
        <taxon>Flavobacterium</taxon>
    </lineage>
</organism>